<keyword evidence="3" id="KW-1185">Reference proteome</keyword>
<feature type="compositionally biased region" description="Pro residues" evidence="1">
    <location>
        <begin position="26"/>
        <end position="38"/>
    </location>
</feature>
<feature type="region of interest" description="Disordered" evidence="1">
    <location>
        <begin position="599"/>
        <end position="751"/>
    </location>
</feature>
<feature type="compositionally biased region" description="Basic and acidic residues" evidence="1">
    <location>
        <begin position="478"/>
        <end position="496"/>
    </location>
</feature>
<accession>A0A9P4TK92</accession>
<feature type="compositionally biased region" description="Low complexity" evidence="1">
    <location>
        <begin position="1145"/>
        <end position="1156"/>
    </location>
</feature>
<feature type="compositionally biased region" description="Low complexity" evidence="1">
    <location>
        <begin position="97"/>
        <end position="111"/>
    </location>
</feature>
<feature type="region of interest" description="Disordered" evidence="1">
    <location>
        <begin position="1"/>
        <end position="222"/>
    </location>
</feature>
<feature type="compositionally biased region" description="Low complexity" evidence="1">
    <location>
        <begin position="50"/>
        <end position="63"/>
    </location>
</feature>
<name>A0A9P4TK92_CURKU</name>
<feature type="compositionally biased region" description="Low complexity" evidence="1">
    <location>
        <begin position="642"/>
        <end position="651"/>
    </location>
</feature>
<reference evidence="2" key="1">
    <citation type="submission" date="2019-04" db="EMBL/GenBank/DDBJ databases">
        <title>Sequencing of skin fungus with MAO and IRED activity.</title>
        <authorList>
            <person name="Marsaioli A.J."/>
            <person name="Bonatto J.M.C."/>
            <person name="Reis Junior O."/>
        </authorList>
    </citation>
    <scope>NUCLEOTIDE SEQUENCE</scope>
    <source>
        <strain evidence="2">30M1</strain>
    </source>
</reference>
<dbReference type="Proteomes" id="UP000801428">
    <property type="component" value="Unassembled WGS sequence"/>
</dbReference>
<feature type="region of interest" description="Disordered" evidence="1">
    <location>
        <begin position="970"/>
        <end position="1090"/>
    </location>
</feature>
<feature type="compositionally biased region" description="Acidic residues" evidence="1">
    <location>
        <begin position="1048"/>
        <end position="1059"/>
    </location>
</feature>
<feature type="compositionally biased region" description="Acidic residues" evidence="1">
    <location>
        <begin position="506"/>
        <end position="524"/>
    </location>
</feature>
<feature type="region of interest" description="Disordered" evidence="1">
    <location>
        <begin position="1128"/>
        <end position="1209"/>
    </location>
</feature>
<dbReference type="AlphaFoldDB" id="A0A9P4TK92"/>
<proteinExistence type="predicted"/>
<feature type="region of interest" description="Disordered" evidence="1">
    <location>
        <begin position="354"/>
        <end position="524"/>
    </location>
</feature>
<feature type="compositionally biased region" description="Gly residues" evidence="1">
    <location>
        <begin position="1178"/>
        <end position="1188"/>
    </location>
</feature>
<evidence type="ECO:0000256" key="1">
    <source>
        <dbReference type="SAM" id="MobiDB-lite"/>
    </source>
</evidence>
<feature type="compositionally biased region" description="Polar residues" evidence="1">
    <location>
        <begin position="370"/>
        <end position="390"/>
    </location>
</feature>
<feature type="compositionally biased region" description="Polar residues" evidence="1">
    <location>
        <begin position="187"/>
        <end position="209"/>
    </location>
</feature>
<organism evidence="2 3">
    <name type="scientific">Curvularia kusanoi</name>
    <name type="common">Cochliobolus kusanoi</name>
    <dbReference type="NCBI Taxonomy" id="90978"/>
    <lineage>
        <taxon>Eukaryota</taxon>
        <taxon>Fungi</taxon>
        <taxon>Dikarya</taxon>
        <taxon>Ascomycota</taxon>
        <taxon>Pezizomycotina</taxon>
        <taxon>Dothideomycetes</taxon>
        <taxon>Pleosporomycetidae</taxon>
        <taxon>Pleosporales</taxon>
        <taxon>Pleosporineae</taxon>
        <taxon>Pleosporaceae</taxon>
        <taxon>Curvularia</taxon>
    </lineage>
</organism>
<feature type="compositionally biased region" description="Low complexity" evidence="1">
    <location>
        <begin position="159"/>
        <end position="182"/>
    </location>
</feature>
<dbReference type="EMBL" id="SWKU01000005">
    <property type="protein sequence ID" value="KAF3006484.1"/>
    <property type="molecule type" value="Genomic_DNA"/>
</dbReference>
<feature type="compositionally biased region" description="Polar residues" evidence="1">
    <location>
        <begin position="462"/>
        <end position="477"/>
    </location>
</feature>
<feature type="compositionally biased region" description="Low complexity" evidence="1">
    <location>
        <begin position="972"/>
        <end position="984"/>
    </location>
</feature>
<feature type="compositionally biased region" description="Acidic residues" evidence="1">
    <location>
        <begin position="1027"/>
        <end position="1036"/>
    </location>
</feature>
<feature type="compositionally biased region" description="Polar residues" evidence="1">
    <location>
        <begin position="1060"/>
        <end position="1080"/>
    </location>
</feature>
<sequence>MAPSNMFSYLRPGHAKRNASSLASPDPVPSPAALPLPSPSQSTEYFASPRIPDSASLASSSPISPYPPRLPPIHVTSLDQANTAQNPPRPAGQRPISVSVSTGGSSSQVTQDHGMLSPPQRPQEQQSPSHDKKPAFSRSKTDITPTGLRPQGLGISHKPASASPSENPSYSSTTLTPSLTSPGYATHSKSQTSLMSGLTEKLSGSSKAASTPVAAPTKTKSRLRNPMSLLMRRRSGQTLDPLHDESLVTQRSPSFMPPIRDNYDPSIRGNIVHDFNAPRLNRNSSYNNAYGTSPVPPQTPGEIGRVSPPKIEKEHTPVFREHFDDDTSYEQSQAAVRAEQLANNDFLARNSMLLLSGSSPPEPTPGSRSAPQQDVKQVSSETPAETRPQTVSPPPPPPYQAIDLASSVLSPVEEAPSPTYAPTDDTPKSKKSTKSPPPSRSRATSVTDPSWQPAGLPAHLNSRASRFSFQINGSSDSTQEHLMEERHRKKAAEKAAKQAHLSTNTIEDDYDEYGMDDDFDMDDGFEEEIPMLGEEDDFDGLGSQNINDGISTFDFSTLSINPGSTNQMGFMLPNGQLHTPYDANGNPIGFATSVGMQQMQGNERSGYLNPEEDDEGEAQGFRPNLQIPSQQIAADLKAHNAPSSSDPSPGDLDLDDDMYFDDGLIGEQDLGDAPAFDEDTFDDPNGPLYERKTKPAPVEETPSSQPLQALPSETGYEADDDTLSKHLEKSVPSLTHTTSVAHAPAGPTTFNFNDMSSYHTALVDAANRAEAAGRFARKPSVDVGNSSSELEEASSISNSRPSLVPDDDARFSLDTMCFPPDDDVYGTDMSFQDDYDYSDYDSALENDPMIAAANAEALAYDDEGFYGSEFGFYAAAGDAQSEWGGVFASGLNRAVSGRNAVREPNLTPITERSEYSTRNSFVSPNHFRDGSMPITSPGLAQLARMSPYEWPAEEENMSLDALMKLRKGAFGGSASSLPSSTANSPRNHSPFGMQFVPRASSAAGHRMQEQYESEVESNESADVVNNFDDDEDEDHDDNGLTDAVNGISEDEDGGYENEQPESPTLTASDYNSLSSPTSHAQGVPPFSPPARPQVLQRLYLNTPSNLASAMKSPANIALPMSPFGMPLPSPLSMSQHPASPPPIDTSLSSPAATSSSGPRRQSVGFVSPVSATSPMTPGGSGSGSGWRGGHSRKGSAADSVTYVREHDEAGEGRWVLERRRTAESGELELIGREIVEGGRI</sequence>
<dbReference type="OrthoDB" id="5408302at2759"/>
<feature type="compositionally biased region" description="Low complexity" evidence="1">
    <location>
        <begin position="354"/>
        <end position="369"/>
    </location>
</feature>
<protein>
    <submittedName>
        <fullName evidence="2">Uncharacterized protein</fullName>
    </submittedName>
</protein>
<feature type="compositionally biased region" description="Polar residues" evidence="1">
    <location>
        <begin position="77"/>
        <end position="86"/>
    </location>
</feature>
<evidence type="ECO:0000313" key="3">
    <source>
        <dbReference type="Proteomes" id="UP000801428"/>
    </source>
</evidence>
<feature type="region of interest" description="Disordered" evidence="1">
    <location>
        <begin position="775"/>
        <end position="805"/>
    </location>
</feature>
<gene>
    <name evidence="2" type="ORF">E8E13_004149</name>
</gene>
<comment type="caution">
    <text evidence="2">The sequence shown here is derived from an EMBL/GenBank/DDBJ whole genome shotgun (WGS) entry which is preliminary data.</text>
</comment>
<evidence type="ECO:0000313" key="2">
    <source>
        <dbReference type="EMBL" id="KAF3006484.1"/>
    </source>
</evidence>